<dbReference type="Proteomes" id="UP000283314">
    <property type="component" value="Unassembled WGS sequence"/>
</dbReference>
<dbReference type="GO" id="GO:0006465">
    <property type="term" value="P:signal peptide processing"/>
    <property type="evidence" value="ECO:0007669"/>
    <property type="project" value="InterPro"/>
</dbReference>
<proteinExistence type="predicted"/>
<evidence type="ECO:0000313" key="4">
    <source>
        <dbReference type="EMBL" id="RHL42975.1"/>
    </source>
</evidence>
<dbReference type="SUPFAM" id="SSF51306">
    <property type="entry name" value="LexA/Signal peptidase"/>
    <property type="match status" value="1"/>
</dbReference>
<dbReference type="GeneID" id="66467965"/>
<dbReference type="EMBL" id="QSFD01000006">
    <property type="protein sequence ID" value="RHA18242.1"/>
    <property type="molecule type" value="Genomic_DNA"/>
</dbReference>
<keyword evidence="7" id="KW-1185">Reference proteome</keyword>
<dbReference type="Proteomes" id="UP000286186">
    <property type="component" value="Unassembled WGS sequence"/>
</dbReference>
<comment type="caution">
    <text evidence="3">The sequence shown here is derived from an EMBL/GenBank/DDBJ whole genome shotgun (WGS) entry which is preliminary data.</text>
</comment>
<evidence type="ECO:0000313" key="8">
    <source>
        <dbReference type="Proteomes" id="UP000286186"/>
    </source>
</evidence>
<protein>
    <recommendedName>
        <fullName evidence="9">Peptidase S24/S26A/S26B/S26C domain-containing protein</fullName>
    </recommendedName>
</protein>
<dbReference type="EMBL" id="QROT01000011">
    <property type="protein sequence ID" value="RHL42975.1"/>
    <property type="molecule type" value="Genomic_DNA"/>
</dbReference>
<dbReference type="GO" id="GO:0004252">
    <property type="term" value="F:serine-type endopeptidase activity"/>
    <property type="evidence" value="ECO:0007669"/>
    <property type="project" value="InterPro"/>
</dbReference>
<dbReference type="InterPro" id="IPR019533">
    <property type="entry name" value="Peptidase_S26"/>
</dbReference>
<sequence>MGEVLHIEDALNEKGVYVSTTSGVSMYPMLRNRRDTIIVKPPTAPLKKYDVPLYRRGDDYVLHRIIGKDDRGYIICGDNCINKEYGITENQIIGVLVGFYRDGNEVNMEGVGYKLYSRAWVFLHPLICAFKKIKMKAGKVKRLWHSK</sequence>
<dbReference type="EMBL" id="QRHR01000005">
    <property type="protein sequence ID" value="RHF88936.1"/>
    <property type="molecule type" value="Genomic_DNA"/>
</dbReference>
<evidence type="ECO:0000313" key="6">
    <source>
        <dbReference type="Proteomes" id="UP000284598"/>
    </source>
</evidence>
<organism evidence="3 8">
    <name type="scientific">Eubacterium ventriosum</name>
    <dbReference type="NCBI Taxonomy" id="39496"/>
    <lineage>
        <taxon>Bacteria</taxon>
        <taxon>Bacillati</taxon>
        <taxon>Bacillota</taxon>
        <taxon>Clostridia</taxon>
        <taxon>Eubacteriales</taxon>
        <taxon>Eubacteriaceae</taxon>
        <taxon>Eubacterium</taxon>
    </lineage>
</organism>
<dbReference type="Proteomes" id="UP000284779">
    <property type="component" value="Unassembled WGS sequence"/>
</dbReference>
<accession>A0A316RCI3</accession>
<dbReference type="RefSeq" id="WP_005362541.1">
    <property type="nucleotide sequence ID" value="NZ_CABJDQ010000011.1"/>
</dbReference>
<reference evidence="5 6" key="1">
    <citation type="submission" date="2018-08" db="EMBL/GenBank/DDBJ databases">
        <title>A genome reference for cultivated species of the human gut microbiota.</title>
        <authorList>
            <person name="Zou Y."/>
            <person name="Xue W."/>
            <person name="Luo G."/>
        </authorList>
    </citation>
    <scope>NUCLEOTIDE SEQUENCE [LARGE SCALE GENOMIC DNA]</scope>
    <source>
        <strain evidence="4 5">AF37-4</strain>
        <strain evidence="3 8">AM23-22</strain>
        <strain evidence="2 6">AM43-2</strain>
        <strain evidence="1 7">AM44-11BH</strain>
    </source>
</reference>
<dbReference type="Proteomes" id="UP000284598">
    <property type="component" value="Unassembled WGS sequence"/>
</dbReference>
<dbReference type="AlphaFoldDB" id="A0A316RCI3"/>
<evidence type="ECO:0000313" key="2">
    <source>
        <dbReference type="EMBL" id="RHA56612.1"/>
    </source>
</evidence>
<evidence type="ECO:0000313" key="3">
    <source>
        <dbReference type="EMBL" id="RHF88936.1"/>
    </source>
</evidence>
<evidence type="ECO:0000313" key="7">
    <source>
        <dbReference type="Proteomes" id="UP000284779"/>
    </source>
</evidence>
<evidence type="ECO:0000313" key="1">
    <source>
        <dbReference type="EMBL" id="RHA18242.1"/>
    </source>
</evidence>
<dbReference type="InterPro" id="IPR036286">
    <property type="entry name" value="LexA/Signal_pep-like_sf"/>
</dbReference>
<gene>
    <name evidence="4" type="ORF">DW018_12005</name>
    <name evidence="3" type="ORF">DW652_06820</name>
    <name evidence="2" type="ORF">DW929_01800</name>
    <name evidence="1" type="ORF">DW944_06830</name>
</gene>
<name>A0A316RCI3_9FIRM</name>
<evidence type="ECO:0000313" key="5">
    <source>
        <dbReference type="Proteomes" id="UP000283314"/>
    </source>
</evidence>
<dbReference type="CDD" id="cd06530">
    <property type="entry name" value="S26_SPase_I"/>
    <property type="match status" value="1"/>
</dbReference>
<evidence type="ECO:0008006" key="9">
    <source>
        <dbReference type="Google" id="ProtNLM"/>
    </source>
</evidence>
<dbReference type="EMBL" id="QSFO01000002">
    <property type="protein sequence ID" value="RHA56612.1"/>
    <property type="molecule type" value="Genomic_DNA"/>
</dbReference>